<dbReference type="GO" id="GO:0016874">
    <property type="term" value="F:ligase activity"/>
    <property type="evidence" value="ECO:0007669"/>
    <property type="project" value="UniProtKB-KW"/>
</dbReference>
<keyword evidence="3" id="KW-1133">Transmembrane helix</keyword>
<keyword evidence="2" id="KW-0812">Transmembrane</keyword>
<keyword evidence="6" id="KW-0436">Ligase</keyword>
<dbReference type="EMBL" id="VMBB01001412">
    <property type="protein sequence ID" value="MDR8264073.1"/>
    <property type="molecule type" value="Genomic_DNA"/>
</dbReference>
<name>A0ABD5DH39_ACIBA</name>
<keyword evidence="4" id="KW-0472">Membrane</keyword>
<comment type="subcellular location">
    <subcellularLocation>
        <location evidence="1">Membrane</location>
        <topology evidence="1">Multi-pass membrane protein</topology>
    </subcellularLocation>
</comment>
<evidence type="ECO:0000256" key="1">
    <source>
        <dbReference type="ARBA" id="ARBA00004141"/>
    </source>
</evidence>
<feature type="domain" description="O-antigen ligase-related" evidence="5">
    <location>
        <begin position="2"/>
        <end position="81"/>
    </location>
</feature>
<evidence type="ECO:0000259" key="5">
    <source>
        <dbReference type="Pfam" id="PF04932"/>
    </source>
</evidence>
<dbReference type="InterPro" id="IPR007016">
    <property type="entry name" value="O-antigen_ligase-rel_domated"/>
</dbReference>
<accession>A0ABD5DH39</accession>
<dbReference type="GO" id="GO:0016020">
    <property type="term" value="C:membrane"/>
    <property type="evidence" value="ECO:0007669"/>
    <property type="project" value="UniProtKB-SubCell"/>
</dbReference>
<evidence type="ECO:0000256" key="3">
    <source>
        <dbReference type="ARBA" id="ARBA00022989"/>
    </source>
</evidence>
<dbReference type="AlphaFoldDB" id="A0ABD5DH39"/>
<feature type="non-terminal residue" evidence="6">
    <location>
        <position position="1"/>
    </location>
</feature>
<feature type="non-terminal residue" evidence="6">
    <location>
        <position position="81"/>
    </location>
</feature>
<evidence type="ECO:0000256" key="2">
    <source>
        <dbReference type="ARBA" id="ARBA00022692"/>
    </source>
</evidence>
<evidence type="ECO:0000313" key="6">
    <source>
        <dbReference type="EMBL" id="MDR8264073.1"/>
    </source>
</evidence>
<dbReference type="Pfam" id="PF04932">
    <property type="entry name" value="Wzy_C"/>
    <property type="match status" value="1"/>
</dbReference>
<reference evidence="6" key="1">
    <citation type="submission" date="2019-07" db="EMBL/GenBank/DDBJ databases">
        <title>Biological characteristics of mucoid Acinetobacter baumannii from a general hospital in China.</title>
        <authorList>
            <person name="Hua X."/>
            <person name="Yu Y."/>
        </authorList>
    </citation>
    <scope>NUCLEOTIDE SEQUENCE [LARGE SCALE GENOMIC DNA]</scope>
    <source>
        <strain evidence="6">N41</strain>
    </source>
</reference>
<gene>
    <name evidence="6" type="ORF">FPK87_27005</name>
</gene>
<protein>
    <submittedName>
        <fullName evidence="6">O-antigen ligase family protein</fullName>
    </submittedName>
</protein>
<proteinExistence type="predicted"/>
<sequence length="81" mass="9005">LLIAAALAVLVALLLVMTPVGDMLLARFEELGTQSGLRLSIWHHTLSEMASQPWLGRGFSYELDFINYSGEHITTTHSVYM</sequence>
<comment type="caution">
    <text evidence="6">The sequence shown here is derived from an EMBL/GenBank/DDBJ whole genome shotgun (WGS) entry which is preliminary data.</text>
</comment>
<evidence type="ECO:0000256" key="4">
    <source>
        <dbReference type="ARBA" id="ARBA00023136"/>
    </source>
</evidence>
<organism evidence="6">
    <name type="scientific">Acinetobacter baumannii</name>
    <dbReference type="NCBI Taxonomy" id="470"/>
    <lineage>
        <taxon>Bacteria</taxon>
        <taxon>Pseudomonadati</taxon>
        <taxon>Pseudomonadota</taxon>
        <taxon>Gammaproteobacteria</taxon>
        <taxon>Moraxellales</taxon>
        <taxon>Moraxellaceae</taxon>
        <taxon>Acinetobacter</taxon>
        <taxon>Acinetobacter calcoaceticus/baumannii complex</taxon>
    </lineage>
</organism>